<dbReference type="Pfam" id="PF00072">
    <property type="entry name" value="Response_reg"/>
    <property type="match status" value="1"/>
</dbReference>
<feature type="transmembrane region" description="Helical" evidence="8">
    <location>
        <begin position="781"/>
        <end position="806"/>
    </location>
</feature>
<dbReference type="EC" id="2.7.13.3" evidence="2"/>
<evidence type="ECO:0000313" key="12">
    <source>
        <dbReference type="EMBL" id="MDT7829090.1"/>
    </source>
</evidence>
<dbReference type="SUPFAM" id="SSF46689">
    <property type="entry name" value="Homeodomain-like"/>
    <property type="match status" value="1"/>
</dbReference>
<organism evidence="12 13">
    <name type="scientific">Pricia mediterranea</name>
    <dbReference type="NCBI Taxonomy" id="3076079"/>
    <lineage>
        <taxon>Bacteria</taxon>
        <taxon>Pseudomonadati</taxon>
        <taxon>Bacteroidota</taxon>
        <taxon>Flavobacteriia</taxon>
        <taxon>Flavobacteriales</taxon>
        <taxon>Flavobacteriaceae</taxon>
        <taxon>Pricia</taxon>
    </lineage>
</organism>
<dbReference type="InterPro" id="IPR015943">
    <property type="entry name" value="WD40/YVTN_repeat-like_dom_sf"/>
</dbReference>
<dbReference type="Proteomes" id="UP001250656">
    <property type="component" value="Unassembled WGS sequence"/>
</dbReference>
<dbReference type="SUPFAM" id="SSF63829">
    <property type="entry name" value="Calcium-dependent phosphotriesterase"/>
    <property type="match status" value="3"/>
</dbReference>
<dbReference type="InterPro" id="IPR011110">
    <property type="entry name" value="Reg_prop"/>
</dbReference>
<dbReference type="Gene3D" id="2.60.40.10">
    <property type="entry name" value="Immunoglobulins"/>
    <property type="match status" value="1"/>
</dbReference>
<reference evidence="12 13" key="1">
    <citation type="submission" date="2023-09" db="EMBL/GenBank/DDBJ databases">
        <title>Novel taxa isolated from Blanes Bay.</title>
        <authorList>
            <person name="Rey-Velasco X."/>
            <person name="Lucena T."/>
        </authorList>
    </citation>
    <scope>NUCLEOTIDE SEQUENCE [LARGE SCALE GENOMIC DNA]</scope>
    <source>
        <strain evidence="12 13">S334</strain>
    </source>
</reference>
<dbReference type="PANTHER" id="PTHR43547">
    <property type="entry name" value="TWO-COMPONENT HISTIDINE KINASE"/>
    <property type="match status" value="1"/>
</dbReference>
<dbReference type="SUPFAM" id="SSF52172">
    <property type="entry name" value="CheY-like"/>
    <property type="match status" value="1"/>
</dbReference>
<dbReference type="PROSITE" id="PS50110">
    <property type="entry name" value="RESPONSE_REGULATORY"/>
    <property type="match status" value="1"/>
</dbReference>
<keyword evidence="8" id="KW-1133">Transmembrane helix</keyword>
<dbReference type="InterPro" id="IPR011123">
    <property type="entry name" value="Y_Y_Y"/>
</dbReference>
<dbReference type="Pfam" id="PF00512">
    <property type="entry name" value="HisKA"/>
    <property type="match status" value="1"/>
</dbReference>
<dbReference type="Gene3D" id="1.10.10.60">
    <property type="entry name" value="Homeodomain-like"/>
    <property type="match status" value="1"/>
</dbReference>
<evidence type="ECO:0000256" key="5">
    <source>
        <dbReference type="ARBA" id="ARBA00023125"/>
    </source>
</evidence>
<keyword evidence="8" id="KW-0472">Membrane</keyword>
<dbReference type="InterPro" id="IPR009057">
    <property type="entry name" value="Homeodomain-like_sf"/>
</dbReference>
<evidence type="ECO:0000256" key="2">
    <source>
        <dbReference type="ARBA" id="ARBA00012438"/>
    </source>
</evidence>
<dbReference type="Gene3D" id="3.30.565.10">
    <property type="entry name" value="Histidine kinase-like ATPase, C-terminal domain"/>
    <property type="match status" value="1"/>
</dbReference>
<dbReference type="SUPFAM" id="SSF47384">
    <property type="entry name" value="Homodimeric domain of signal transducing histidine kinase"/>
    <property type="match status" value="1"/>
</dbReference>
<dbReference type="SMART" id="SM00448">
    <property type="entry name" value="REC"/>
    <property type="match status" value="1"/>
</dbReference>
<evidence type="ECO:0000256" key="4">
    <source>
        <dbReference type="ARBA" id="ARBA00023015"/>
    </source>
</evidence>
<gene>
    <name evidence="12" type="ORF">RQM65_10480</name>
</gene>
<accession>A0ABU3L5S9</accession>
<dbReference type="PROSITE" id="PS00041">
    <property type="entry name" value="HTH_ARAC_FAMILY_1"/>
    <property type="match status" value="1"/>
</dbReference>
<dbReference type="InterPro" id="IPR036097">
    <property type="entry name" value="HisK_dim/P_sf"/>
</dbReference>
<evidence type="ECO:0000313" key="13">
    <source>
        <dbReference type="Proteomes" id="UP001250656"/>
    </source>
</evidence>
<protein>
    <recommendedName>
        <fullName evidence="2">histidine kinase</fullName>
        <ecNumber evidence="2">2.7.13.3</ecNumber>
    </recommendedName>
</protein>
<feature type="domain" description="HTH araC/xylS-type" evidence="9">
    <location>
        <begin position="1276"/>
        <end position="1373"/>
    </location>
</feature>
<evidence type="ECO:0000256" key="8">
    <source>
        <dbReference type="SAM" id="Phobius"/>
    </source>
</evidence>
<evidence type="ECO:0000259" key="9">
    <source>
        <dbReference type="PROSITE" id="PS01124"/>
    </source>
</evidence>
<dbReference type="Pfam" id="PF07494">
    <property type="entry name" value="Reg_prop"/>
    <property type="match status" value="6"/>
</dbReference>
<evidence type="ECO:0000259" key="10">
    <source>
        <dbReference type="PROSITE" id="PS50109"/>
    </source>
</evidence>
<dbReference type="Gene3D" id="1.10.287.130">
    <property type="match status" value="1"/>
</dbReference>
<dbReference type="SUPFAM" id="SSF55874">
    <property type="entry name" value="ATPase domain of HSP90 chaperone/DNA topoisomerase II/histidine kinase"/>
    <property type="match status" value="1"/>
</dbReference>
<dbReference type="RefSeq" id="WP_314014801.1">
    <property type="nucleotide sequence ID" value="NZ_JAVTTP010000001.1"/>
</dbReference>
<dbReference type="SMART" id="SM00387">
    <property type="entry name" value="HATPase_c"/>
    <property type="match status" value="1"/>
</dbReference>
<dbReference type="EMBL" id="JAVTTP010000001">
    <property type="protein sequence ID" value="MDT7829090.1"/>
    <property type="molecule type" value="Genomic_DNA"/>
</dbReference>
<dbReference type="Pfam" id="PF02518">
    <property type="entry name" value="HATPase_c"/>
    <property type="match status" value="1"/>
</dbReference>
<evidence type="ECO:0000256" key="1">
    <source>
        <dbReference type="ARBA" id="ARBA00000085"/>
    </source>
</evidence>
<evidence type="ECO:0000256" key="6">
    <source>
        <dbReference type="ARBA" id="ARBA00023163"/>
    </source>
</evidence>
<evidence type="ECO:0000256" key="3">
    <source>
        <dbReference type="ARBA" id="ARBA00022553"/>
    </source>
</evidence>
<name>A0ABU3L5S9_9FLAO</name>
<dbReference type="PROSITE" id="PS01124">
    <property type="entry name" value="HTH_ARAC_FAMILY_2"/>
    <property type="match status" value="1"/>
</dbReference>
<proteinExistence type="predicted"/>
<dbReference type="SMART" id="SM00342">
    <property type="entry name" value="HTH_ARAC"/>
    <property type="match status" value="1"/>
</dbReference>
<keyword evidence="13" id="KW-1185">Reference proteome</keyword>
<dbReference type="InterPro" id="IPR011006">
    <property type="entry name" value="CheY-like_superfamily"/>
</dbReference>
<dbReference type="InterPro" id="IPR005467">
    <property type="entry name" value="His_kinase_dom"/>
</dbReference>
<dbReference type="Gene3D" id="3.40.50.2300">
    <property type="match status" value="1"/>
</dbReference>
<keyword evidence="3 7" id="KW-0597">Phosphoprotein</keyword>
<evidence type="ECO:0000256" key="7">
    <source>
        <dbReference type="PROSITE-ProRule" id="PRU00169"/>
    </source>
</evidence>
<keyword evidence="6" id="KW-0804">Transcription</keyword>
<dbReference type="Pfam" id="PF07495">
    <property type="entry name" value="Y_Y_Y"/>
    <property type="match status" value="1"/>
</dbReference>
<comment type="catalytic activity">
    <reaction evidence="1">
        <text>ATP + protein L-histidine = ADP + protein N-phospho-L-histidine.</text>
        <dbReference type="EC" id="2.7.13.3"/>
    </reaction>
</comment>
<dbReference type="Gene3D" id="2.130.10.10">
    <property type="entry name" value="YVTN repeat-like/Quinoprotein amine dehydrogenase"/>
    <property type="match status" value="2"/>
</dbReference>
<dbReference type="PROSITE" id="PS50109">
    <property type="entry name" value="HIS_KIN"/>
    <property type="match status" value="1"/>
</dbReference>
<feature type="domain" description="Response regulatory" evidence="11">
    <location>
        <begin position="1129"/>
        <end position="1244"/>
    </location>
</feature>
<dbReference type="SMART" id="SM00388">
    <property type="entry name" value="HisKA"/>
    <property type="match status" value="1"/>
</dbReference>
<comment type="caution">
    <text evidence="12">The sequence shown here is derived from an EMBL/GenBank/DDBJ whole genome shotgun (WGS) entry which is preliminary data.</text>
</comment>
<dbReference type="InterPro" id="IPR003661">
    <property type="entry name" value="HisK_dim/P_dom"/>
</dbReference>
<dbReference type="InterPro" id="IPR013783">
    <property type="entry name" value="Ig-like_fold"/>
</dbReference>
<dbReference type="InterPro" id="IPR018060">
    <property type="entry name" value="HTH_AraC"/>
</dbReference>
<keyword evidence="4" id="KW-0805">Transcription regulation</keyword>
<dbReference type="InterPro" id="IPR003594">
    <property type="entry name" value="HATPase_dom"/>
</dbReference>
<dbReference type="InterPro" id="IPR036890">
    <property type="entry name" value="HATPase_C_sf"/>
</dbReference>
<feature type="modified residue" description="4-aspartylphosphate" evidence="7">
    <location>
        <position position="1177"/>
    </location>
</feature>
<dbReference type="CDD" id="cd00082">
    <property type="entry name" value="HisKA"/>
    <property type="match status" value="1"/>
</dbReference>
<keyword evidence="5" id="KW-0238">DNA-binding</keyword>
<dbReference type="InterPro" id="IPR018062">
    <property type="entry name" value="HTH_AraC-typ_CS"/>
</dbReference>
<evidence type="ECO:0000259" key="11">
    <source>
        <dbReference type="PROSITE" id="PS50110"/>
    </source>
</evidence>
<sequence length="1373" mass="155315">MHPTTETTKGVVLVLLMIALGGAQSVFSQSQVNFRQLSVKEGLSQNSAISITQDSTGYLWIATQDGLNRYDGKKFKVYPYRFVDITKRDYSHLGKVYNDRQGGLWIIPMDKIPRKFDPLGDKFEILPHIDNASVIYQGQDDNLWIGTYSKGLYVLRPDAARPEKVLPFSEVGGTIYNIAQNSDAVVTLATDGHLVVYSPESEEALRIVPKTRHDTAEINFSDIVYDAAGRQWIGTFGDGLYFRIKNDDSFYRISELPFTDPLTQDLNILDLHIDSKKRLWVATYGRGLYMIDFEKNSIAHFGAEKHNPKALHYNDILCIYEDYTGTLWFGTDGAGASYYDEYLEKLNSLTNYETPENINIDVVRSITVDKHGIVWIGTSGKGLTRYEPATNSWLTYNAASGNRNTISSDRVMSLWADADNDLWIGTQGGGLDLLLADGKFLHYSIDTDVPLRAQTIWCIYKDDADRIWLGTREQGLILFDKEKGKIDRFVHHPDQGNSLPSNNIRVITSDAKGNLWIGTETDGVAHFDVGKRTFKTYNRKDGDSLSSDRIKSLYHGPNGILWIGTNGGGLDAFDIKNKRFRTYTVDQGLANNVIYSILPDATGNLWLSSNKGITKFAPGATFAGDPQITNYTNYAGLATEFNTGASYKDPDGTLYFGGLDGFYWFRPDEIKENTMPPKTTITGFSVLDAPRSLSRRPELDHDQNTVSFTFSSMQYSLPEKNRYRYKLDNYDEDWVEAGNVNLARYTQLPPDDYRFQVRSSNYDGVWSENSATYSFSIAPPWYATAAAKFVYVLLLLATILMVYMYLKWRWRMQLDLRLKEDETRRLQQLHDMKSKLYTDISHEFRTPLTLISGPIDAKLGEDGLTDTEVSNFSMIKRNTDRLIALVDQLLHLAKLERGKLKLKMMEGDLGLFLGMLASSFEYRASQKNMDYDIQIDPFGRAYYDGDALEKIVTNLLSNAFKYGRNGGTCRFEALKKSGKLQIRIRNTVEEPSQIDVEKLFARFYQKDEHAEGAGVGLSLVKELVQLYRGEIGVRMEADDTIFFHVELPLEISMPQTNNPKASTDEMVQEWPEREFAAPNGASKSSNKPFNDTNRYPEAASTEAHYIESNVDEVFPHAISVNADSNELPLILIVEDHSEVRSFLKSVWAERYGILEAANGAEGIEKALETVPDLIISDVRMPEADGIELCRTLKSDGRTSHIPIILLTAGTDEEQEIQGLRSGADDFVVKPFKINVLQTRVENLIRARKALRDRYSQEVVLKSKDLAITPTDEKLLNRLQKVLDENLNDSGFSAKSFSHKMGMSRMQLHRKLQVYTGLSTTEFIRSQRLKQALHILKTSDSSVSEVAYTVGFNTPSYFIKCFKETYKKTPADYL</sequence>
<dbReference type="PANTHER" id="PTHR43547:SF2">
    <property type="entry name" value="HYBRID SIGNAL TRANSDUCTION HISTIDINE KINASE C"/>
    <property type="match status" value="1"/>
</dbReference>
<dbReference type="InterPro" id="IPR001789">
    <property type="entry name" value="Sig_transdc_resp-reg_receiver"/>
</dbReference>
<dbReference type="Pfam" id="PF12833">
    <property type="entry name" value="HTH_18"/>
    <property type="match status" value="1"/>
</dbReference>
<feature type="domain" description="Histidine kinase" evidence="10">
    <location>
        <begin position="839"/>
        <end position="1051"/>
    </location>
</feature>
<keyword evidence="8" id="KW-0812">Transmembrane</keyword>